<accession>A0A944MHK3</accession>
<evidence type="ECO:0000256" key="2">
    <source>
        <dbReference type="SAM" id="Phobius"/>
    </source>
</evidence>
<gene>
    <name evidence="3" type="ORF">KME65_19140</name>
</gene>
<keyword evidence="1" id="KW-0175">Coiled coil</keyword>
<evidence type="ECO:0000313" key="3">
    <source>
        <dbReference type="EMBL" id="MBT2991080.1"/>
    </source>
</evidence>
<feature type="transmembrane region" description="Helical" evidence="2">
    <location>
        <begin position="7"/>
        <end position="30"/>
    </location>
</feature>
<name>A0A944MHK3_9GAMM</name>
<evidence type="ECO:0008006" key="5">
    <source>
        <dbReference type="Google" id="ProtNLM"/>
    </source>
</evidence>
<organism evidence="3 4">
    <name type="scientific">Candidatus Thiodiazotropha taylori</name>
    <dbReference type="NCBI Taxonomy" id="2792791"/>
    <lineage>
        <taxon>Bacteria</taxon>
        <taxon>Pseudomonadati</taxon>
        <taxon>Pseudomonadota</taxon>
        <taxon>Gammaproteobacteria</taxon>
        <taxon>Chromatiales</taxon>
        <taxon>Sedimenticolaceae</taxon>
        <taxon>Candidatus Thiodiazotropha</taxon>
    </lineage>
</organism>
<comment type="caution">
    <text evidence="3">The sequence shown here is derived from an EMBL/GenBank/DDBJ whole genome shotgun (WGS) entry which is preliminary data.</text>
</comment>
<dbReference type="AlphaFoldDB" id="A0A944MHK3"/>
<reference evidence="3 4" key="1">
    <citation type="submission" date="2021-05" db="EMBL/GenBank/DDBJ databases">
        <title>Genetic and Functional Diversity in Clade A Lucinid endosymbionts from the Bahamas.</title>
        <authorList>
            <person name="Giani N.M."/>
            <person name="Engel A.S."/>
            <person name="Campbell B.J."/>
        </authorList>
    </citation>
    <scope>NUCLEOTIDE SEQUENCE [LARGE SCALE GENOMIC DNA]</scope>
    <source>
        <strain evidence="3">LUC16012Gg_MoonRockCtena</strain>
    </source>
</reference>
<dbReference type="EMBL" id="JAHHGM010000026">
    <property type="protein sequence ID" value="MBT2991080.1"/>
    <property type="molecule type" value="Genomic_DNA"/>
</dbReference>
<feature type="coiled-coil region" evidence="1">
    <location>
        <begin position="147"/>
        <end position="178"/>
    </location>
</feature>
<proteinExistence type="predicted"/>
<sequence>MPKSWLFYLYSTGNILGSALGLVGLILFFFGIINDYWTLIVLGLYVVGYRLAPKHANIHLDTKLAKEDELKAAEKLVKQSIDHMSAPAAEALSRVWEILMDLIKRLDRFDQNDRVVHDIQQTATKHLPDLITPYLELPPAFARFHPLKENKTARDLLIEQLRKLENTLNETLHDALNQDVEKMRIQSEFLDQTFSKGKNWLSL</sequence>
<evidence type="ECO:0000313" key="4">
    <source>
        <dbReference type="Proteomes" id="UP000770889"/>
    </source>
</evidence>
<dbReference type="Proteomes" id="UP000770889">
    <property type="component" value="Unassembled WGS sequence"/>
</dbReference>
<evidence type="ECO:0000256" key="1">
    <source>
        <dbReference type="SAM" id="Coils"/>
    </source>
</evidence>
<keyword evidence="2" id="KW-0472">Membrane</keyword>
<protein>
    <recommendedName>
        <fullName evidence="5">5-bromo-4-chloroindolyl phosphate hydrolysis protein</fullName>
    </recommendedName>
</protein>
<keyword evidence="2" id="KW-1133">Transmembrane helix</keyword>
<keyword evidence="2" id="KW-0812">Transmembrane</keyword>